<keyword evidence="2" id="KW-0808">Transferase</keyword>
<feature type="region of interest" description="Disordered" evidence="1">
    <location>
        <begin position="122"/>
        <end position="162"/>
    </location>
</feature>
<dbReference type="EMBL" id="MDYQ01000142">
    <property type="protein sequence ID" value="PRP80636.1"/>
    <property type="molecule type" value="Genomic_DNA"/>
</dbReference>
<name>A0A2P6N9K6_9EUKA</name>
<proteinExistence type="predicted"/>
<dbReference type="InterPro" id="IPR002052">
    <property type="entry name" value="DNA_methylase_N6_adenine_CS"/>
</dbReference>
<evidence type="ECO:0000256" key="1">
    <source>
        <dbReference type="SAM" id="MobiDB-lite"/>
    </source>
</evidence>
<dbReference type="AlphaFoldDB" id="A0A2P6N9K6"/>
<accession>A0A2P6N9K6</accession>
<dbReference type="Proteomes" id="UP000241769">
    <property type="component" value="Unassembled WGS sequence"/>
</dbReference>
<dbReference type="SUPFAM" id="SSF53335">
    <property type="entry name" value="S-adenosyl-L-methionine-dependent methyltransferases"/>
    <property type="match status" value="1"/>
</dbReference>
<dbReference type="InterPro" id="IPR051720">
    <property type="entry name" value="rRNA_MeTrfase/Polyamine_Synth"/>
</dbReference>
<organism evidence="2 3">
    <name type="scientific">Planoprotostelium fungivorum</name>
    <dbReference type="NCBI Taxonomy" id="1890364"/>
    <lineage>
        <taxon>Eukaryota</taxon>
        <taxon>Amoebozoa</taxon>
        <taxon>Evosea</taxon>
        <taxon>Variosea</taxon>
        <taxon>Cavosteliida</taxon>
        <taxon>Cavosteliaceae</taxon>
        <taxon>Planoprotostelium</taxon>
    </lineage>
</organism>
<gene>
    <name evidence="2" type="ORF">PROFUN_10691</name>
</gene>
<dbReference type="Pfam" id="PF06325">
    <property type="entry name" value="PrmA"/>
    <property type="match status" value="1"/>
</dbReference>
<dbReference type="PANTHER" id="PTHR23290:SF0">
    <property type="entry name" value="RRNA N6-ADENOSINE-METHYLTRANSFERASE METTL5"/>
    <property type="match status" value="1"/>
</dbReference>
<dbReference type="PROSITE" id="PS00092">
    <property type="entry name" value="N6_MTASE"/>
    <property type="match status" value="1"/>
</dbReference>
<dbReference type="GO" id="GO:0008988">
    <property type="term" value="F:rRNA (adenine-N6-)-methyltransferase activity"/>
    <property type="evidence" value="ECO:0007669"/>
    <property type="project" value="TreeGrafter"/>
</dbReference>
<dbReference type="CDD" id="cd02440">
    <property type="entry name" value="AdoMet_MTases"/>
    <property type="match status" value="1"/>
</dbReference>
<dbReference type="GO" id="GO:0003676">
    <property type="term" value="F:nucleic acid binding"/>
    <property type="evidence" value="ECO:0007669"/>
    <property type="project" value="InterPro"/>
</dbReference>
<dbReference type="PANTHER" id="PTHR23290">
    <property type="entry name" value="RRNA N6-ADENOSINE-METHYLTRANSFERASE METTL5"/>
    <property type="match status" value="1"/>
</dbReference>
<keyword evidence="2" id="KW-0489">Methyltransferase</keyword>
<dbReference type="InterPro" id="IPR029063">
    <property type="entry name" value="SAM-dependent_MTases_sf"/>
</dbReference>
<evidence type="ECO:0000313" key="3">
    <source>
        <dbReference type="Proteomes" id="UP000241769"/>
    </source>
</evidence>
<dbReference type="Gene3D" id="3.40.50.150">
    <property type="entry name" value="Vaccinia Virus protein VP39"/>
    <property type="match status" value="1"/>
</dbReference>
<protein>
    <submittedName>
        <fullName evidence="2">Methyltransferase-like protein 5-like</fullName>
    </submittedName>
</protein>
<dbReference type="InParanoid" id="A0A2P6N9K6"/>
<comment type="caution">
    <text evidence="2">The sequence shown here is derived from an EMBL/GenBank/DDBJ whole genome shotgun (WGS) entry which is preliminary data.</text>
</comment>
<keyword evidence="3" id="KW-1185">Reference proteome</keyword>
<sequence length="324" mass="36763">MKMRLRELESILQKVKPFEKPNVELEQYPTSPHLAAQCLFAIQEIFGDIEDKNVLDLGCGPAILSIGACVLGASNVFGVDLDESALEIARENCEEIEADVELFHHDVNTLTREILLQKIEERRAQNDEASEEEETNEETNEEKDDGEDEEDETDDGPIEHIDTVIMNPPFGTRKQGADMMFVQKALTIAKTAVYSLHKTSTREYILKKCEEWGVQAEVVAQLRWDIPKMYKFHKQKSADIQVDLIRIQTNHHEKKLGSHLVIVCSLVSVVLDQNEEGTRSRFHKVNKAKALMRRRCQTLSKTRGTASLSRAGRLTASLRVTEFS</sequence>
<evidence type="ECO:0000313" key="2">
    <source>
        <dbReference type="EMBL" id="PRP80636.1"/>
    </source>
</evidence>
<dbReference type="STRING" id="1890364.A0A2P6N9K6"/>
<reference evidence="2 3" key="1">
    <citation type="journal article" date="2018" name="Genome Biol. Evol.">
        <title>Multiple Roots of Fruiting Body Formation in Amoebozoa.</title>
        <authorList>
            <person name="Hillmann F."/>
            <person name="Forbes G."/>
            <person name="Novohradska S."/>
            <person name="Ferling I."/>
            <person name="Riege K."/>
            <person name="Groth M."/>
            <person name="Westermann M."/>
            <person name="Marz M."/>
            <person name="Spaller T."/>
            <person name="Winckler T."/>
            <person name="Schaap P."/>
            <person name="Glockner G."/>
        </authorList>
    </citation>
    <scope>NUCLEOTIDE SEQUENCE [LARGE SCALE GENOMIC DNA]</scope>
    <source>
        <strain evidence="2 3">Jena</strain>
    </source>
</reference>
<dbReference type="OrthoDB" id="419617at2759"/>
<feature type="compositionally biased region" description="Acidic residues" evidence="1">
    <location>
        <begin position="128"/>
        <end position="156"/>
    </location>
</feature>